<evidence type="ECO:0000313" key="2">
    <source>
        <dbReference type="Proteomes" id="UP000239590"/>
    </source>
</evidence>
<dbReference type="Pfam" id="PF06821">
    <property type="entry name" value="Ser_hydrolase"/>
    <property type="match status" value="1"/>
</dbReference>
<evidence type="ECO:0000313" key="1">
    <source>
        <dbReference type="EMBL" id="PQA59694.1"/>
    </source>
</evidence>
<dbReference type="SUPFAM" id="SSF53474">
    <property type="entry name" value="alpha/beta-Hydrolases"/>
    <property type="match status" value="1"/>
</dbReference>
<reference evidence="2" key="1">
    <citation type="submission" date="2018-02" db="EMBL/GenBank/DDBJ databases">
        <title>Genome sequencing of Solimonas sp. HR-BB.</title>
        <authorList>
            <person name="Lee Y."/>
            <person name="Jeon C.O."/>
        </authorList>
    </citation>
    <scope>NUCLEOTIDE SEQUENCE [LARGE SCALE GENOMIC DNA]</scope>
    <source>
        <strain evidence="2">HR-U</strain>
    </source>
</reference>
<dbReference type="InterPro" id="IPR010662">
    <property type="entry name" value="RBBP9/YdeN"/>
</dbReference>
<keyword evidence="2" id="KW-1185">Reference proteome</keyword>
<comment type="caution">
    <text evidence="1">The sequence shown here is derived from an EMBL/GenBank/DDBJ whole genome shotgun (WGS) entry which is preliminary data.</text>
</comment>
<proteinExistence type="predicted"/>
<name>A0A2S7IPP5_9BACT</name>
<gene>
    <name evidence="1" type="ORF">C5O19_08700</name>
</gene>
<dbReference type="InterPro" id="IPR029058">
    <property type="entry name" value="AB_hydrolase_fold"/>
</dbReference>
<dbReference type="EMBL" id="PTRA01000001">
    <property type="protein sequence ID" value="PQA59694.1"/>
    <property type="molecule type" value="Genomic_DNA"/>
</dbReference>
<dbReference type="Gene3D" id="3.40.50.1820">
    <property type="entry name" value="alpha/beta hydrolase"/>
    <property type="match status" value="1"/>
</dbReference>
<protein>
    <submittedName>
        <fullName evidence="1">Alpha/beta hydrolase</fullName>
    </submittedName>
</protein>
<sequence>MSFQSTILIHPGLGNSGEGHWQTLWQEQYNLERIQQRDWETPIRTDWVQTLDEAVLRAGVSNVILVGHSLACVTIAYWAEHYQRPIKAALLVAPSDTEAASYPSGTTGFSPMPTVKLPFPSIVVRSTNDPYMTMERAQDMGEAWGSELITIPNAGHINVASGYGSWPAGLELLQQLDHL</sequence>
<dbReference type="OrthoDB" id="9804993at2"/>
<accession>A0A2S7IPP5</accession>
<dbReference type="GO" id="GO:0016787">
    <property type="term" value="F:hydrolase activity"/>
    <property type="evidence" value="ECO:0007669"/>
    <property type="project" value="UniProtKB-KW"/>
</dbReference>
<organism evidence="1 2">
    <name type="scientific">Siphonobacter curvatus</name>
    <dbReference type="NCBI Taxonomy" id="2094562"/>
    <lineage>
        <taxon>Bacteria</taxon>
        <taxon>Pseudomonadati</taxon>
        <taxon>Bacteroidota</taxon>
        <taxon>Cytophagia</taxon>
        <taxon>Cytophagales</taxon>
        <taxon>Cytophagaceae</taxon>
        <taxon>Siphonobacter</taxon>
    </lineage>
</organism>
<keyword evidence="1" id="KW-0378">Hydrolase</keyword>
<dbReference type="RefSeq" id="WP_104711384.1">
    <property type="nucleotide sequence ID" value="NZ_PTRA01000001.1"/>
</dbReference>
<dbReference type="AlphaFoldDB" id="A0A2S7IPP5"/>
<dbReference type="Proteomes" id="UP000239590">
    <property type="component" value="Unassembled WGS sequence"/>
</dbReference>